<dbReference type="InterPro" id="IPR010255">
    <property type="entry name" value="Haem_peroxidase_sf"/>
</dbReference>
<evidence type="ECO:0000256" key="11">
    <source>
        <dbReference type="RuleBase" id="RU004241"/>
    </source>
</evidence>
<sequence length="86" mass="10124">MATFNDIMTPGKFDNLYYQNLHKGLGLLKSDQELASKPRTAHIVIEYTKDEKLFFRDFVMAIEKLGLHGVKTERDKEVWRRFNGFN</sequence>
<keyword evidence="8" id="KW-0408">Iron</keyword>
<dbReference type="PANTHER" id="PTHR31517">
    <property type="match status" value="1"/>
</dbReference>
<dbReference type="GO" id="GO:0006979">
    <property type="term" value="P:response to oxidative stress"/>
    <property type="evidence" value="ECO:0007669"/>
    <property type="project" value="InterPro"/>
</dbReference>
<dbReference type="Gramene" id="ONK78560">
    <property type="protein sequence ID" value="ONK78560"/>
    <property type="gene ID" value="A4U43_C02F20110"/>
</dbReference>
<dbReference type="Proteomes" id="UP000243459">
    <property type="component" value="Chromosome 2"/>
</dbReference>
<dbReference type="GO" id="GO:0140825">
    <property type="term" value="F:lactoperoxidase activity"/>
    <property type="evidence" value="ECO:0007669"/>
    <property type="project" value="UniProtKB-EC"/>
</dbReference>
<evidence type="ECO:0000313" key="14">
    <source>
        <dbReference type="Proteomes" id="UP000243459"/>
    </source>
</evidence>
<comment type="similarity">
    <text evidence="11">Belongs to the peroxidase family.</text>
</comment>
<dbReference type="SUPFAM" id="SSF48113">
    <property type="entry name" value="Heme-dependent peroxidases"/>
    <property type="match status" value="1"/>
</dbReference>
<gene>
    <name evidence="13" type="ORF">A4U43_C02F20110</name>
</gene>
<dbReference type="GO" id="GO:0042744">
    <property type="term" value="P:hydrogen peroxide catabolic process"/>
    <property type="evidence" value="ECO:0007669"/>
    <property type="project" value="UniProtKB-KW"/>
</dbReference>
<keyword evidence="9" id="KW-0376">Hydrogen peroxide</keyword>
<evidence type="ECO:0000256" key="10">
    <source>
        <dbReference type="PIRSR" id="PIRSR600823-3"/>
    </source>
</evidence>
<protein>
    <recommendedName>
        <fullName evidence="12">Plant heme peroxidase family profile domain-containing protein</fullName>
    </recommendedName>
</protein>
<evidence type="ECO:0000256" key="4">
    <source>
        <dbReference type="ARBA" id="ARBA00022617"/>
    </source>
</evidence>
<dbReference type="AlphaFoldDB" id="A0A5P1FPI9"/>
<keyword evidence="5 10" id="KW-0479">Metal-binding</keyword>
<dbReference type="GO" id="GO:0046872">
    <property type="term" value="F:metal ion binding"/>
    <property type="evidence" value="ECO:0007669"/>
    <property type="project" value="UniProtKB-KW"/>
</dbReference>
<keyword evidence="6 10" id="KW-0106">Calcium</keyword>
<dbReference type="GO" id="GO:0020037">
    <property type="term" value="F:heme binding"/>
    <property type="evidence" value="ECO:0007669"/>
    <property type="project" value="InterPro"/>
</dbReference>
<evidence type="ECO:0000256" key="9">
    <source>
        <dbReference type="ARBA" id="ARBA00023324"/>
    </source>
</evidence>
<evidence type="ECO:0000256" key="7">
    <source>
        <dbReference type="ARBA" id="ARBA00023002"/>
    </source>
</evidence>
<keyword evidence="7" id="KW-0560">Oxidoreductase</keyword>
<proteinExistence type="inferred from homology"/>
<dbReference type="PROSITE" id="PS50873">
    <property type="entry name" value="PEROXIDASE_4"/>
    <property type="match status" value="1"/>
</dbReference>
<dbReference type="Gene3D" id="1.10.420.10">
    <property type="entry name" value="Peroxidase, domain 2"/>
    <property type="match status" value="1"/>
</dbReference>
<evidence type="ECO:0000256" key="8">
    <source>
        <dbReference type="ARBA" id="ARBA00023004"/>
    </source>
</evidence>
<reference evidence="14" key="1">
    <citation type="journal article" date="2017" name="Nat. Commun.">
        <title>The asparagus genome sheds light on the origin and evolution of a young Y chromosome.</title>
        <authorList>
            <person name="Harkess A."/>
            <person name="Zhou J."/>
            <person name="Xu C."/>
            <person name="Bowers J.E."/>
            <person name="Van der Hulst R."/>
            <person name="Ayyampalayam S."/>
            <person name="Mercati F."/>
            <person name="Riccardi P."/>
            <person name="McKain M.R."/>
            <person name="Kakrana A."/>
            <person name="Tang H."/>
            <person name="Ray J."/>
            <person name="Groenendijk J."/>
            <person name="Arikit S."/>
            <person name="Mathioni S.M."/>
            <person name="Nakano M."/>
            <person name="Shan H."/>
            <person name="Telgmann-Rauber A."/>
            <person name="Kanno A."/>
            <person name="Yue Z."/>
            <person name="Chen H."/>
            <person name="Li W."/>
            <person name="Chen Y."/>
            <person name="Xu X."/>
            <person name="Zhang Y."/>
            <person name="Luo S."/>
            <person name="Chen H."/>
            <person name="Gao J."/>
            <person name="Mao Z."/>
            <person name="Pires J.C."/>
            <person name="Luo M."/>
            <person name="Kudrna D."/>
            <person name="Wing R.A."/>
            <person name="Meyers B.C."/>
            <person name="Yi K."/>
            <person name="Kong H."/>
            <person name="Lavrijsen P."/>
            <person name="Sunseri F."/>
            <person name="Falavigna A."/>
            <person name="Ye Y."/>
            <person name="Leebens-Mack J.H."/>
            <person name="Chen G."/>
        </authorList>
    </citation>
    <scope>NUCLEOTIDE SEQUENCE [LARGE SCALE GENOMIC DNA]</scope>
    <source>
        <strain evidence="14">cv. DH0086</strain>
    </source>
</reference>
<dbReference type="PRINTS" id="PR00461">
    <property type="entry name" value="PLPEROXIDASE"/>
</dbReference>
<dbReference type="EMBL" id="CM007382">
    <property type="protein sequence ID" value="ONK78560.1"/>
    <property type="molecule type" value="Genomic_DNA"/>
</dbReference>
<evidence type="ECO:0000256" key="3">
    <source>
        <dbReference type="ARBA" id="ARBA00022559"/>
    </source>
</evidence>
<feature type="domain" description="Plant heme peroxidase family profile" evidence="12">
    <location>
        <begin position="1"/>
        <end position="86"/>
    </location>
</feature>
<dbReference type="OMA" id="AHIVIEY"/>
<dbReference type="InterPro" id="IPR002016">
    <property type="entry name" value="Haem_peroxidase"/>
</dbReference>
<feature type="binding site" evidence="10">
    <location>
        <position position="9"/>
    </location>
    <ligand>
        <name>Ca(2+)</name>
        <dbReference type="ChEBI" id="CHEBI:29108"/>
        <label>2</label>
    </ligand>
</feature>
<evidence type="ECO:0000313" key="13">
    <source>
        <dbReference type="EMBL" id="ONK78560.1"/>
    </source>
</evidence>
<dbReference type="Pfam" id="PF00141">
    <property type="entry name" value="peroxidase"/>
    <property type="match status" value="1"/>
</dbReference>
<evidence type="ECO:0000259" key="12">
    <source>
        <dbReference type="PROSITE" id="PS50873"/>
    </source>
</evidence>
<accession>A0A5P1FPI9</accession>
<organism evidence="13 14">
    <name type="scientific">Asparagus officinalis</name>
    <name type="common">Garden asparagus</name>
    <dbReference type="NCBI Taxonomy" id="4686"/>
    <lineage>
        <taxon>Eukaryota</taxon>
        <taxon>Viridiplantae</taxon>
        <taxon>Streptophyta</taxon>
        <taxon>Embryophyta</taxon>
        <taxon>Tracheophyta</taxon>
        <taxon>Spermatophyta</taxon>
        <taxon>Magnoliopsida</taxon>
        <taxon>Liliopsida</taxon>
        <taxon>Asparagales</taxon>
        <taxon>Asparagaceae</taxon>
        <taxon>Asparagoideae</taxon>
        <taxon>Asparagus</taxon>
    </lineage>
</organism>
<evidence type="ECO:0000256" key="1">
    <source>
        <dbReference type="ARBA" id="ARBA00000189"/>
    </source>
</evidence>
<keyword evidence="4" id="KW-0349">Heme</keyword>
<feature type="binding site" evidence="10">
    <location>
        <position position="14"/>
    </location>
    <ligand>
        <name>Ca(2+)</name>
        <dbReference type="ChEBI" id="CHEBI:29108"/>
        <label>2</label>
    </ligand>
</feature>
<dbReference type="PANTHER" id="PTHR31517:SF17">
    <property type="entry name" value="PEROXIDASE 6"/>
    <property type="match status" value="1"/>
</dbReference>
<feature type="binding site" evidence="10">
    <location>
        <position position="6"/>
    </location>
    <ligand>
        <name>Ca(2+)</name>
        <dbReference type="ChEBI" id="CHEBI:29108"/>
        <label>2</label>
    </ligand>
</feature>
<evidence type="ECO:0000256" key="6">
    <source>
        <dbReference type="ARBA" id="ARBA00022837"/>
    </source>
</evidence>
<dbReference type="Gene3D" id="1.10.520.10">
    <property type="match status" value="1"/>
</dbReference>
<comment type="cofactor">
    <cofactor evidence="2">
        <name>heme b</name>
        <dbReference type="ChEBI" id="CHEBI:60344"/>
    </cofactor>
</comment>
<evidence type="ECO:0000256" key="2">
    <source>
        <dbReference type="ARBA" id="ARBA00001970"/>
    </source>
</evidence>
<keyword evidence="3" id="KW-0575">Peroxidase</keyword>
<comment type="catalytic activity">
    <reaction evidence="1">
        <text>2 a phenolic donor + H2O2 = 2 a phenolic radical donor + 2 H2O</text>
        <dbReference type="Rhea" id="RHEA:56136"/>
        <dbReference type="ChEBI" id="CHEBI:15377"/>
        <dbReference type="ChEBI" id="CHEBI:16240"/>
        <dbReference type="ChEBI" id="CHEBI:139520"/>
        <dbReference type="ChEBI" id="CHEBI:139521"/>
        <dbReference type="EC" id="1.11.1.7"/>
    </reaction>
</comment>
<dbReference type="InterPro" id="IPR000823">
    <property type="entry name" value="Peroxidase_pln"/>
</dbReference>
<keyword evidence="14" id="KW-1185">Reference proteome</keyword>
<name>A0A5P1FPI9_ASPOF</name>
<evidence type="ECO:0000256" key="5">
    <source>
        <dbReference type="ARBA" id="ARBA00022723"/>
    </source>
</evidence>
<comment type="cofactor">
    <cofactor evidence="10">
        <name>Ca(2+)</name>
        <dbReference type="ChEBI" id="CHEBI:29108"/>
    </cofactor>
    <text evidence="10">Binds 2 calcium ions per subunit.</text>
</comment>